<comment type="caution">
    <text evidence="2">The sequence shown here is derived from an EMBL/GenBank/DDBJ whole genome shotgun (WGS) entry which is preliminary data.</text>
</comment>
<dbReference type="GeneID" id="64703833"/>
<evidence type="ECO:0000313" key="2">
    <source>
        <dbReference type="EMBL" id="KAG2107734.1"/>
    </source>
</evidence>
<feature type="region of interest" description="Disordered" evidence="1">
    <location>
        <begin position="90"/>
        <end position="114"/>
    </location>
</feature>
<evidence type="ECO:0000313" key="3">
    <source>
        <dbReference type="Proteomes" id="UP000823399"/>
    </source>
</evidence>
<sequence>MRQALNSSFQVARVPAVTPSTFYNPHRHFWNLEIAWHSSMWMQLYLQFTVGSGRYRQPLSAPTRPPSFSAINRPFFHLPPVDLSFPSPKVTSPGLELTPADESGPRRSKRSLDLPKQQYLSANEPITSEFYKGMERLNSYICMLPEAGYMILLTR</sequence>
<accession>A0A9P7JTQ5</accession>
<name>A0A9P7JTQ5_9AGAM</name>
<evidence type="ECO:0000256" key="1">
    <source>
        <dbReference type="SAM" id="MobiDB-lite"/>
    </source>
</evidence>
<dbReference type="Proteomes" id="UP000823399">
    <property type="component" value="Unassembled WGS sequence"/>
</dbReference>
<gene>
    <name evidence="2" type="ORF">F5147DRAFT_774179</name>
</gene>
<organism evidence="2 3">
    <name type="scientific">Suillus discolor</name>
    <dbReference type="NCBI Taxonomy" id="1912936"/>
    <lineage>
        <taxon>Eukaryota</taxon>
        <taxon>Fungi</taxon>
        <taxon>Dikarya</taxon>
        <taxon>Basidiomycota</taxon>
        <taxon>Agaricomycotina</taxon>
        <taxon>Agaricomycetes</taxon>
        <taxon>Agaricomycetidae</taxon>
        <taxon>Boletales</taxon>
        <taxon>Suillineae</taxon>
        <taxon>Suillaceae</taxon>
        <taxon>Suillus</taxon>
    </lineage>
</organism>
<dbReference type="RefSeq" id="XP_041292465.1">
    <property type="nucleotide sequence ID" value="XM_041441574.1"/>
</dbReference>
<keyword evidence="3" id="KW-1185">Reference proteome</keyword>
<dbReference type="OrthoDB" id="10506141at2759"/>
<dbReference type="EMBL" id="JABBWM010000030">
    <property type="protein sequence ID" value="KAG2107734.1"/>
    <property type="molecule type" value="Genomic_DNA"/>
</dbReference>
<protein>
    <submittedName>
        <fullName evidence="2">Uncharacterized protein</fullName>
    </submittedName>
</protein>
<dbReference type="AlphaFoldDB" id="A0A9P7JTQ5"/>
<reference evidence="2" key="1">
    <citation type="journal article" date="2020" name="New Phytol.">
        <title>Comparative genomics reveals dynamic genome evolution in host specialist ectomycorrhizal fungi.</title>
        <authorList>
            <person name="Lofgren L.A."/>
            <person name="Nguyen N.H."/>
            <person name="Vilgalys R."/>
            <person name="Ruytinx J."/>
            <person name="Liao H.L."/>
            <person name="Branco S."/>
            <person name="Kuo A."/>
            <person name="LaButti K."/>
            <person name="Lipzen A."/>
            <person name="Andreopoulos W."/>
            <person name="Pangilinan J."/>
            <person name="Riley R."/>
            <person name="Hundley H."/>
            <person name="Na H."/>
            <person name="Barry K."/>
            <person name="Grigoriev I.V."/>
            <person name="Stajich J.E."/>
            <person name="Kennedy P.G."/>
        </authorList>
    </citation>
    <scope>NUCLEOTIDE SEQUENCE</scope>
    <source>
        <strain evidence="2">FC423</strain>
    </source>
</reference>
<proteinExistence type="predicted"/>